<protein>
    <submittedName>
        <fullName evidence="2">Putative secreted protein</fullName>
    </submittedName>
</protein>
<evidence type="ECO:0000256" key="1">
    <source>
        <dbReference type="SAM" id="SignalP"/>
    </source>
</evidence>
<evidence type="ECO:0000313" key="2">
    <source>
        <dbReference type="EMBL" id="MOY41854.1"/>
    </source>
</evidence>
<dbReference type="AlphaFoldDB" id="A0A4D5RYH9"/>
<organism evidence="2">
    <name type="scientific">Ixodes scapularis</name>
    <name type="common">Black-legged tick</name>
    <name type="synonym">Deer tick</name>
    <dbReference type="NCBI Taxonomy" id="6945"/>
    <lineage>
        <taxon>Eukaryota</taxon>
        <taxon>Metazoa</taxon>
        <taxon>Ecdysozoa</taxon>
        <taxon>Arthropoda</taxon>
        <taxon>Chelicerata</taxon>
        <taxon>Arachnida</taxon>
        <taxon>Acari</taxon>
        <taxon>Parasitiformes</taxon>
        <taxon>Ixodida</taxon>
        <taxon>Ixodoidea</taxon>
        <taxon>Ixodidae</taxon>
        <taxon>Ixodinae</taxon>
        <taxon>Ixodes</taxon>
    </lineage>
</organism>
<proteinExistence type="predicted"/>
<feature type="signal peptide" evidence="1">
    <location>
        <begin position="1"/>
        <end position="30"/>
    </location>
</feature>
<sequence>MAHSQNLSSLEAAITLARLLCLSQWGEVHAWSSMAMLCTRARRTHRSSRDPHIHFTSLTGTSQSTVPRTGCNRLKSFLSHHCTRTPKARKQTSGLVRAHTVKAILSFDADRQSSETRETFVSTQSKPI</sequence>
<dbReference type="EMBL" id="GHJT01007883">
    <property type="protein sequence ID" value="MOY41854.1"/>
    <property type="molecule type" value="Transcribed_RNA"/>
</dbReference>
<keyword evidence="1" id="KW-0732">Signal</keyword>
<feature type="chain" id="PRO_5020028597" evidence="1">
    <location>
        <begin position="31"/>
        <end position="128"/>
    </location>
</feature>
<accession>A0A4D5RYH9</accession>
<name>A0A4D5RYH9_IXOSC</name>
<reference evidence="2" key="1">
    <citation type="submission" date="2019-04" db="EMBL/GenBank/DDBJ databases">
        <title>An insight into the mialome of Ixodes scapularis.</title>
        <authorList>
            <person name="Ribeiro J.M."/>
            <person name="Mather T.N."/>
            <person name="Karim S."/>
        </authorList>
    </citation>
    <scope>NUCLEOTIDE SEQUENCE</scope>
</reference>